<dbReference type="Proteomes" id="UP000178894">
    <property type="component" value="Unassembled WGS sequence"/>
</dbReference>
<dbReference type="EMBL" id="MFIQ01000020">
    <property type="protein sequence ID" value="OGF93377.1"/>
    <property type="molecule type" value="Genomic_DNA"/>
</dbReference>
<name>A0A1F5XZK1_9BACT</name>
<protein>
    <submittedName>
        <fullName evidence="1">Uncharacterized protein</fullName>
    </submittedName>
</protein>
<sequence>MAKRYFGFFGMVALLVGIIGGDSPAAKTVYRVKFANEAAVVYRVGIDTCGYSQVFVHASDSLTKKKQKKVDESHLWIQLYRFDWCQWWPQATLDVAQSVELLEKEFDATTNLQDASINKTALVFNHATGRNIFVSLNVTLDGNKDDWGDYSGKSKRKTPNFTSITRSSGRFVMADVDGIITDGSNNLLDSSWVIVDDNRIEKNKTGILEVYSEDTPIKG</sequence>
<comment type="caution">
    <text evidence="1">The sequence shown here is derived from an EMBL/GenBank/DDBJ whole genome shotgun (WGS) entry which is preliminary data.</text>
</comment>
<reference evidence="1 2" key="1">
    <citation type="journal article" date="2016" name="Nat. Commun.">
        <title>Thousands of microbial genomes shed light on interconnected biogeochemical processes in an aquifer system.</title>
        <authorList>
            <person name="Anantharaman K."/>
            <person name="Brown C.T."/>
            <person name="Hug L.A."/>
            <person name="Sharon I."/>
            <person name="Castelle C.J."/>
            <person name="Probst A.J."/>
            <person name="Thomas B.C."/>
            <person name="Singh A."/>
            <person name="Wilkins M.J."/>
            <person name="Karaoz U."/>
            <person name="Brodie E.L."/>
            <person name="Williams K.H."/>
            <person name="Hubbard S.S."/>
            <person name="Banfield J.F."/>
        </authorList>
    </citation>
    <scope>NUCLEOTIDE SEQUENCE [LARGE SCALE GENOMIC DNA]</scope>
</reference>
<dbReference type="STRING" id="1798364.A3G54_00100"/>
<accession>A0A1F5XZK1</accession>
<organism evidence="1 2">
    <name type="scientific">Candidatus Giovannonibacteria bacterium RIFCSPLOWO2_12_FULL_44_15</name>
    <dbReference type="NCBI Taxonomy" id="1798364"/>
    <lineage>
        <taxon>Bacteria</taxon>
        <taxon>Candidatus Giovannoniibacteriota</taxon>
    </lineage>
</organism>
<proteinExistence type="predicted"/>
<dbReference type="AlphaFoldDB" id="A0A1F5XZK1"/>
<gene>
    <name evidence="1" type="ORF">A3G54_00100</name>
</gene>
<evidence type="ECO:0000313" key="2">
    <source>
        <dbReference type="Proteomes" id="UP000178894"/>
    </source>
</evidence>
<evidence type="ECO:0000313" key="1">
    <source>
        <dbReference type="EMBL" id="OGF93377.1"/>
    </source>
</evidence>